<keyword evidence="2" id="KW-1185">Reference proteome</keyword>
<comment type="caution">
    <text evidence="1">The sequence shown here is derived from an EMBL/GenBank/DDBJ whole genome shotgun (WGS) entry which is preliminary data.</text>
</comment>
<proteinExistence type="predicted"/>
<evidence type="ECO:0000313" key="1">
    <source>
        <dbReference type="EMBL" id="KAK1662308.1"/>
    </source>
</evidence>
<dbReference type="AlphaFoldDB" id="A0AAD8SPZ7"/>
<organism evidence="1 2">
    <name type="scientific">Lolium multiflorum</name>
    <name type="common">Italian ryegrass</name>
    <name type="synonym">Lolium perenne subsp. multiflorum</name>
    <dbReference type="NCBI Taxonomy" id="4521"/>
    <lineage>
        <taxon>Eukaryota</taxon>
        <taxon>Viridiplantae</taxon>
        <taxon>Streptophyta</taxon>
        <taxon>Embryophyta</taxon>
        <taxon>Tracheophyta</taxon>
        <taxon>Spermatophyta</taxon>
        <taxon>Magnoliopsida</taxon>
        <taxon>Liliopsida</taxon>
        <taxon>Poales</taxon>
        <taxon>Poaceae</taxon>
        <taxon>BOP clade</taxon>
        <taxon>Pooideae</taxon>
        <taxon>Poodae</taxon>
        <taxon>Poeae</taxon>
        <taxon>Poeae Chloroplast Group 2 (Poeae type)</taxon>
        <taxon>Loliodinae</taxon>
        <taxon>Loliinae</taxon>
        <taxon>Lolium</taxon>
    </lineage>
</organism>
<dbReference type="InterPro" id="IPR000408">
    <property type="entry name" value="Reg_chr_condens"/>
</dbReference>
<accession>A0AAD8SPZ7</accession>
<sequence>MLFHGEAAPAGVNKCLRAPILRVKIWAGLRKKEKVMQPCVLDFLHGHRVSQISTGLYHTVAVTNKVTSCWATEALDLRERLASGDIVKGRAEDKVGGASRARAPST</sequence>
<dbReference type="PROSITE" id="PS00626">
    <property type="entry name" value="RCC1_2"/>
    <property type="match status" value="1"/>
</dbReference>
<protein>
    <submittedName>
        <fullName evidence="1">Uncharacterized protein</fullName>
    </submittedName>
</protein>
<dbReference type="Proteomes" id="UP001231189">
    <property type="component" value="Unassembled WGS sequence"/>
</dbReference>
<gene>
    <name evidence="1" type="ORF">QYE76_050467</name>
</gene>
<name>A0AAD8SPZ7_LOLMU</name>
<dbReference type="EMBL" id="JAUUTY010000003">
    <property type="protein sequence ID" value="KAK1662308.1"/>
    <property type="molecule type" value="Genomic_DNA"/>
</dbReference>
<evidence type="ECO:0000313" key="2">
    <source>
        <dbReference type="Proteomes" id="UP001231189"/>
    </source>
</evidence>
<reference evidence="1" key="1">
    <citation type="submission" date="2023-07" db="EMBL/GenBank/DDBJ databases">
        <title>A chromosome-level genome assembly of Lolium multiflorum.</title>
        <authorList>
            <person name="Chen Y."/>
            <person name="Copetti D."/>
            <person name="Kolliker R."/>
            <person name="Studer B."/>
        </authorList>
    </citation>
    <scope>NUCLEOTIDE SEQUENCE</scope>
    <source>
        <strain evidence="1">02402/16</strain>
        <tissue evidence="1">Leaf</tissue>
    </source>
</reference>